<organism evidence="5 6">
    <name type="scientific">Durusdinium trenchii</name>
    <dbReference type="NCBI Taxonomy" id="1381693"/>
    <lineage>
        <taxon>Eukaryota</taxon>
        <taxon>Sar</taxon>
        <taxon>Alveolata</taxon>
        <taxon>Dinophyceae</taxon>
        <taxon>Suessiales</taxon>
        <taxon>Symbiodiniaceae</taxon>
        <taxon>Durusdinium</taxon>
    </lineage>
</organism>
<keyword evidence="2" id="KW-0472">Membrane</keyword>
<dbReference type="PANTHER" id="PTHR46967">
    <property type="entry name" value="INSULIN-LIKE GROWTH FACTOR BINDING PROTEIN,N-TERMINAL"/>
    <property type="match status" value="1"/>
</dbReference>
<dbReference type="SUPFAM" id="SSF57184">
    <property type="entry name" value="Growth factor receptor domain"/>
    <property type="match status" value="1"/>
</dbReference>
<dbReference type="EMBL" id="CAXAMN010003002">
    <property type="protein sequence ID" value="CAK9002406.1"/>
    <property type="molecule type" value="Genomic_DNA"/>
</dbReference>
<feature type="transmembrane region" description="Helical" evidence="2">
    <location>
        <begin position="680"/>
        <end position="700"/>
    </location>
</feature>
<evidence type="ECO:0000256" key="2">
    <source>
        <dbReference type="SAM" id="Phobius"/>
    </source>
</evidence>
<feature type="chain" id="PRO_5045029113" description="Tyrosine-protein kinase ephrin type A/B receptor-like domain-containing protein" evidence="3">
    <location>
        <begin position="22"/>
        <end position="1376"/>
    </location>
</feature>
<evidence type="ECO:0000256" key="3">
    <source>
        <dbReference type="SAM" id="SignalP"/>
    </source>
</evidence>
<dbReference type="InterPro" id="IPR009030">
    <property type="entry name" value="Growth_fac_rcpt_cys_sf"/>
</dbReference>
<keyword evidence="6" id="KW-1185">Reference proteome</keyword>
<dbReference type="Proteomes" id="UP001642484">
    <property type="component" value="Unassembled WGS sequence"/>
</dbReference>
<evidence type="ECO:0000313" key="6">
    <source>
        <dbReference type="Proteomes" id="UP001642484"/>
    </source>
</evidence>
<evidence type="ECO:0008006" key="7">
    <source>
        <dbReference type="Google" id="ProtNLM"/>
    </source>
</evidence>
<proteinExistence type="predicted"/>
<reference evidence="5 6" key="1">
    <citation type="submission" date="2024-02" db="EMBL/GenBank/DDBJ databases">
        <authorList>
            <person name="Chen Y."/>
            <person name="Shah S."/>
            <person name="Dougan E. K."/>
            <person name="Thang M."/>
            <person name="Chan C."/>
        </authorList>
    </citation>
    <scope>NUCLEOTIDE SEQUENCE [LARGE SCALE GENOMIC DNA]</scope>
</reference>
<evidence type="ECO:0000313" key="4">
    <source>
        <dbReference type="EMBL" id="CAK9002406.1"/>
    </source>
</evidence>
<dbReference type="Gene3D" id="2.10.50.10">
    <property type="entry name" value="Tumor Necrosis Factor Receptor, subunit A, domain 2"/>
    <property type="match status" value="1"/>
</dbReference>
<evidence type="ECO:0000313" key="5">
    <source>
        <dbReference type="EMBL" id="CAK9002983.1"/>
    </source>
</evidence>
<feature type="compositionally biased region" description="Basic and acidic residues" evidence="1">
    <location>
        <begin position="1361"/>
        <end position="1376"/>
    </location>
</feature>
<accession>A0ABP0IL14</accession>
<dbReference type="PANTHER" id="PTHR46967:SF2">
    <property type="entry name" value="SUSHI, VON WILLEBRAND FACTOR TYPE A, EGF AND PENTRAXIN DOMAIN-CONTAINING PROTEIN 1-LIKE"/>
    <property type="match status" value="1"/>
</dbReference>
<gene>
    <name evidence="4" type="ORF">CCMP2556_LOCUS6839</name>
    <name evidence="5" type="ORF">CCMP2556_LOCUS7095</name>
</gene>
<evidence type="ECO:0000256" key="1">
    <source>
        <dbReference type="SAM" id="MobiDB-lite"/>
    </source>
</evidence>
<protein>
    <recommendedName>
        <fullName evidence="7">Tyrosine-protein kinase ephrin type A/B receptor-like domain-containing protein</fullName>
    </recommendedName>
</protein>
<feature type="region of interest" description="Disordered" evidence="1">
    <location>
        <begin position="1355"/>
        <end position="1376"/>
    </location>
</feature>
<sequence length="1376" mass="151953">MVVVMVLRLLFYCCCVRAARGYSSDGKTCLPDAVPEDERRNITYNGVSMPIGIAVGDWTSSRLVSEIYAILVSDVLGYHWVQKHTGNGLASLHWVLGCPHVPAANFSECSLTTRHHAAFEIWGHQSKLPKFLQLLAEMGEEHAARFLGSAGYWGREGLFVMEQAREKCQAGSGLHLNYYGNYNATWFAPENCSATVGDVNFSLLSTCADSVNIGFPDSGQQYLDATGDADGVELVGGIPMLKCWQGKWWIAPACRSNPYRCVASVTGGNGWGTYFMSQQAAFHNMPIALATASSWDNYVDINSELKSHMYWYTPDASFALLKPMLVEFPSYSAAEYRAAIYRTMPERVRLEKWAAAGFEAADDRAFGLARNLQISDSDMSKLVVLHLELASGEDFTNTYLSACTWLKANPDVWAEWVPDQTVCPVGKGIVNLHGEFVTDRSTAVDCTTCSAGRASVKAGATRVCALCEPGFFQNILGSPECSVCEPGSISSIFGAHGCELCSLGEYVNSSGKTACTRCGSGTGQEEMWTTSRDVILNNETQVIQVLGADSESFCACQTGSLLWNGRCKLCMEGLTCPGSNRFAILPGYFSASAAPGEVFKCRDRQVCPGGMPGTCADGRDVSSACVKCQEGFADTETGACRLCDGMDYSVLSIIFLGVVMGVTILHFALMQDDRKQPRSLMVVLLGFIQFVTMVQMMAVLRRFEISWREPFASVLRLIEVLSIDIDMINTDCLGQPSPVVSFLIRCLFIPMLMLVALLVHLCYLIISRSKTFKLAYLTRTMGSIMIVFFIILFSMLLSPFQCEEHPNGLWTVRRYGNVFCGGQGEQLQMSLIGILACLMPLAFISICLWLVLVELPRRLARSDAAFLNSCSFLFKRFAPGAEVFSVVFLLRNSLLTMCPLITTKSGRLVSMSIILYASIAMVAFYKPWRFMINNVLDMILMVAMLVILDMGATAISEEDPQTTVVVVMFFVLLMLAAVLFTLLSGLYRFVRQLHHKHFRFFLCHQKNAAGSMARLLKMKLEQSLPGTKTFIDCDDLNDLTRLFSYVGQDTETFLIMATPAVLTRKWCVGEMVTAWRHNVNTLILAWPDFVKPNDEYIEKYANVVPDIQELTKFGISLKDVLDTFRWLNKVDTTAFPKHLTYDSVSVMVSSLAKLSVWTYTSQAAVETDCPILVDPENSEAMACAMVLSTMLKARLLGTHVQTPHILSPGSHVSKGTETALLICSENCFKSEHIQSWLIQACKIPKCCMVPIIAEDAFMIPSACFFDDLNSKVLNKDEVKLYGIAIRALFQEIAVVFVPQNYSSTLDDLELRAKQTALRLSAKMAPLADKARILAQTMMTVPQILSNTALSALSDGTPDSLSTHDESDHGPLESKSF</sequence>
<feature type="transmembrane region" description="Helical" evidence="2">
    <location>
        <begin position="908"/>
        <end position="928"/>
    </location>
</feature>
<feature type="transmembrane region" description="Helical" evidence="2">
    <location>
        <begin position="935"/>
        <end position="955"/>
    </location>
</feature>
<name>A0ABP0IL14_9DINO</name>
<keyword evidence="3" id="KW-0732">Signal</keyword>
<feature type="transmembrane region" description="Helical" evidence="2">
    <location>
        <begin position="831"/>
        <end position="852"/>
    </location>
</feature>
<feature type="transmembrane region" description="Helical" evidence="2">
    <location>
        <begin position="967"/>
        <end position="990"/>
    </location>
</feature>
<feature type="transmembrane region" description="Helical" evidence="2">
    <location>
        <begin position="742"/>
        <end position="764"/>
    </location>
</feature>
<dbReference type="SUPFAM" id="SSF52200">
    <property type="entry name" value="Toll/Interleukin receptor TIR domain"/>
    <property type="match status" value="1"/>
</dbReference>
<dbReference type="InterPro" id="IPR035897">
    <property type="entry name" value="Toll_tir_struct_dom_sf"/>
</dbReference>
<comment type="caution">
    <text evidence="5">The sequence shown here is derived from an EMBL/GenBank/DDBJ whole genome shotgun (WGS) entry which is preliminary data.</text>
</comment>
<keyword evidence="2" id="KW-0812">Transmembrane</keyword>
<feature type="signal peptide" evidence="3">
    <location>
        <begin position="1"/>
        <end position="21"/>
    </location>
</feature>
<dbReference type="SMART" id="SM01411">
    <property type="entry name" value="Ephrin_rec_like"/>
    <property type="match status" value="2"/>
</dbReference>
<keyword evidence="2" id="KW-1133">Transmembrane helix</keyword>
<feature type="transmembrane region" description="Helical" evidence="2">
    <location>
        <begin position="648"/>
        <end position="668"/>
    </location>
</feature>
<feature type="transmembrane region" description="Helical" evidence="2">
    <location>
        <begin position="776"/>
        <end position="797"/>
    </location>
</feature>
<dbReference type="EMBL" id="CAXAMN010003113">
    <property type="protein sequence ID" value="CAK9002983.1"/>
    <property type="molecule type" value="Genomic_DNA"/>
</dbReference>